<dbReference type="EMBL" id="JXQQ01000012">
    <property type="protein sequence ID" value="KIQ34740.1"/>
    <property type="molecule type" value="Genomic_DNA"/>
</dbReference>
<name>A0A0D0N068_VARPD</name>
<protein>
    <submittedName>
        <fullName evidence="1">Uncharacterized protein</fullName>
    </submittedName>
</protein>
<accession>A0A0D0N068</accession>
<dbReference type="Proteomes" id="UP000032067">
    <property type="component" value="Unassembled WGS sequence"/>
</dbReference>
<organism evidence="1 2">
    <name type="scientific">Variovorax paradoxus</name>
    <dbReference type="NCBI Taxonomy" id="34073"/>
    <lineage>
        <taxon>Bacteria</taxon>
        <taxon>Pseudomonadati</taxon>
        <taxon>Pseudomonadota</taxon>
        <taxon>Betaproteobacteria</taxon>
        <taxon>Burkholderiales</taxon>
        <taxon>Comamonadaceae</taxon>
        <taxon>Variovorax</taxon>
    </lineage>
</organism>
<gene>
    <name evidence="1" type="ORF">RT97_06880</name>
</gene>
<dbReference type="RefSeq" id="WP_042578036.1">
    <property type="nucleotide sequence ID" value="NZ_JXQQ01000012.1"/>
</dbReference>
<evidence type="ECO:0000313" key="2">
    <source>
        <dbReference type="Proteomes" id="UP000032067"/>
    </source>
</evidence>
<proteinExistence type="predicted"/>
<comment type="caution">
    <text evidence="1">The sequence shown here is derived from an EMBL/GenBank/DDBJ whole genome shotgun (WGS) entry which is preliminary data.</text>
</comment>
<evidence type="ECO:0000313" key="1">
    <source>
        <dbReference type="EMBL" id="KIQ34740.1"/>
    </source>
</evidence>
<sequence>MNHAAPDPVATVFDVVELFVGDDDGLLWLTLGFASLGEPLDVLHIVCGRIPTGIPEEDALYLERTSQDLACSGEVVALAVRSDCLALTLTPEGAGALDLPAHTRFTFKAQPALFAQAASHLAQMAAVGHACIGTNGHA</sequence>
<reference evidence="1 2" key="1">
    <citation type="submission" date="2014-12" db="EMBL/GenBank/DDBJ databases">
        <title>16Stimator: statistical estimation of ribosomal gene copy numbers from draft genome assemblies.</title>
        <authorList>
            <person name="Perisin M.A."/>
            <person name="Vetter M."/>
            <person name="Gilbert J.A."/>
            <person name="Bergelson J."/>
        </authorList>
    </citation>
    <scope>NUCLEOTIDE SEQUENCE [LARGE SCALE GENOMIC DNA]</scope>
    <source>
        <strain evidence="1 2">MEDvA23</strain>
    </source>
</reference>
<dbReference type="OrthoDB" id="6026496at2"/>
<dbReference type="AlphaFoldDB" id="A0A0D0N068"/>